<sequence>MLSILPADPQDAAMLAGVQKKTFDSDAQQYQNKEEDGPPGYDSADWQVEQMNHGHYYKLLAAGGIIGGMIVFPSSGGDECHLGRIFIDPLHQNHGYGHEAFRFLFQTYPSAQKWTLDTPSWAVRNHYFYQKHGFIQTGEIKDTNSGETIIEYERISNEG</sequence>
<organism evidence="2 3">
    <name type="scientific">Paenibacillus auburnensis</name>
    <dbReference type="NCBI Taxonomy" id="2905649"/>
    <lineage>
        <taxon>Bacteria</taxon>
        <taxon>Bacillati</taxon>
        <taxon>Bacillota</taxon>
        <taxon>Bacilli</taxon>
        <taxon>Bacillales</taxon>
        <taxon>Paenibacillaceae</taxon>
        <taxon>Paenibacillus</taxon>
    </lineage>
</organism>
<dbReference type="SUPFAM" id="SSF55729">
    <property type="entry name" value="Acyl-CoA N-acyltransferases (Nat)"/>
    <property type="match status" value="1"/>
</dbReference>
<evidence type="ECO:0000313" key="2">
    <source>
        <dbReference type="EMBL" id="CAH1217408.1"/>
    </source>
</evidence>
<feature type="domain" description="N-acetyltransferase" evidence="1">
    <location>
        <begin position="2"/>
        <end position="155"/>
    </location>
</feature>
<keyword evidence="3" id="KW-1185">Reference proteome</keyword>
<proteinExistence type="predicted"/>
<comment type="caution">
    <text evidence="2">The sequence shown here is derived from an EMBL/GenBank/DDBJ whole genome shotgun (WGS) entry which is preliminary data.</text>
</comment>
<evidence type="ECO:0000259" key="1">
    <source>
        <dbReference type="PROSITE" id="PS51186"/>
    </source>
</evidence>
<evidence type="ECO:0000313" key="3">
    <source>
        <dbReference type="Proteomes" id="UP000838324"/>
    </source>
</evidence>
<dbReference type="Proteomes" id="UP000838324">
    <property type="component" value="Unassembled WGS sequence"/>
</dbReference>
<dbReference type="InterPro" id="IPR000182">
    <property type="entry name" value="GNAT_dom"/>
</dbReference>
<dbReference type="EMBL" id="CAKMMG010000008">
    <property type="protein sequence ID" value="CAH1217408.1"/>
    <property type="molecule type" value="Genomic_DNA"/>
</dbReference>
<protein>
    <recommendedName>
        <fullName evidence="1">N-acetyltransferase domain-containing protein</fullName>
    </recommendedName>
</protein>
<dbReference type="RefSeq" id="WP_236336266.1">
    <property type="nucleotide sequence ID" value="NZ_CAKMMG010000008.1"/>
</dbReference>
<dbReference type="CDD" id="cd04301">
    <property type="entry name" value="NAT_SF"/>
    <property type="match status" value="1"/>
</dbReference>
<accession>A0ABN8GVX3</accession>
<gene>
    <name evidence="2" type="ORF">PAECIP111892_04409</name>
</gene>
<dbReference type="Gene3D" id="3.40.630.30">
    <property type="match status" value="1"/>
</dbReference>
<reference evidence="2" key="1">
    <citation type="submission" date="2022-01" db="EMBL/GenBank/DDBJ databases">
        <authorList>
            <person name="Criscuolo A."/>
        </authorList>
    </citation>
    <scope>NUCLEOTIDE SEQUENCE</scope>
    <source>
        <strain evidence="2">CIP111892</strain>
    </source>
</reference>
<name>A0ABN8GVX3_9BACL</name>
<dbReference type="InterPro" id="IPR016181">
    <property type="entry name" value="Acyl_CoA_acyltransferase"/>
</dbReference>
<dbReference type="PROSITE" id="PS51186">
    <property type="entry name" value="GNAT"/>
    <property type="match status" value="1"/>
</dbReference>
<dbReference type="Pfam" id="PF00583">
    <property type="entry name" value="Acetyltransf_1"/>
    <property type="match status" value="1"/>
</dbReference>